<feature type="domain" description="Type I restriction modification DNA specificity" evidence="4">
    <location>
        <begin position="103"/>
        <end position="264"/>
    </location>
</feature>
<evidence type="ECO:0000256" key="2">
    <source>
        <dbReference type="ARBA" id="ARBA00022747"/>
    </source>
</evidence>
<proteinExistence type="inferred from homology"/>
<dbReference type="EMBL" id="JAAOLE020000002">
    <property type="protein sequence ID" value="NVI50592.1"/>
    <property type="molecule type" value="Genomic_DNA"/>
</dbReference>
<evidence type="ECO:0000259" key="4">
    <source>
        <dbReference type="Pfam" id="PF01420"/>
    </source>
</evidence>
<keyword evidence="3" id="KW-0238">DNA-binding</keyword>
<name>A0A974A776_9BRAD</name>
<protein>
    <submittedName>
        <fullName evidence="5">Restriction endonuclease subunit S</fullName>
    </submittedName>
</protein>
<dbReference type="Gene3D" id="3.90.220.20">
    <property type="entry name" value="DNA methylase specificity domains"/>
    <property type="match status" value="1"/>
</dbReference>
<evidence type="ECO:0000256" key="3">
    <source>
        <dbReference type="ARBA" id="ARBA00023125"/>
    </source>
</evidence>
<evidence type="ECO:0000256" key="1">
    <source>
        <dbReference type="ARBA" id="ARBA00010923"/>
    </source>
</evidence>
<dbReference type="InterPro" id="IPR051212">
    <property type="entry name" value="Type-I_RE_S_subunit"/>
</dbReference>
<comment type="caution">
    <text evidence="5">The sequence shown here is derived from an EMBL/GenBank/DDBJ whole genome shotgun (WGS) entry which is preliminary data.</text>
</comment>
<dbReference type="AlphaFoldDB" id="A0A974A776"/>
<dbReference type="GO" id="GO:0003677">
    <property type="term" value="F:DNA binding"/>
    <property type="evidence" value="ECO:0007669"/>
    <property type="project" value="UniProtKB-KW"/>
</dbReference>
<dbReference type="Pfam" id="PF01420">
    <property type="entry name" value="Methylase_S"/>
    <property type="match status" value="1"/>
</dbReference>
<keyword evidence="5" id="KW-0255">Endonuclease</keyword>
<comment type="similarity">
    <text evidence="1">Belongs to the type-I restriction system S methylase family.</text>
</comment>
<keyword evidence="2" id="KW-0680">Restriction system</keyword>
<gene>
    <name evidence="5" type="ORF">HAP48_049155</name>
</gene>
<keyword evidence="5" id="KW-0378">Hydrolase</keyword>
<dbReference type="SUPFAM" id="SSF116734">
    <property type="entry name" value="DNA methylase specificity domain"/>
    <property type="match status" value="1"/>
</dbReference>
<dbReference type="PANTHER" id="PTHR43140:SF1">
    <property type="entry name" value="TYPE I RESTRICTION ENZYME ECOKI SPECIFICITY SUBUNIT"/>
    <property type="match status" value="1"/>
</dbReference>
<reference evidence="5" key="1">
    <citation type="submission" date="2020-06" db="EMBL/GenBank/DDBJ databases">
        <title>Whole Genome Sequence of Bradyrhizobium sp. Strain 1S1.</title>
        <authorList>
            <person name="Bromfield E.S.P."/>
            <person name="Cloutier S."/>
        </authorList>
    </citation>
    <scope>NUCLEOTIDE SEQUENCE [LARGE SCALE GENOMIC DNA]</scope>
    <source>
        <strain evidence="5">1S1</strain>
    </source>
</reference>
<dbReference type="GO" id="GO:0009307">
    <property type="term" value="P:DNA restriction-modification system"/>
    <property type="evidence" value="ECO:0007669"/>
    <property type="project" value="UniProtKB-KW"/>
</dbReference>
<dbReference type="InterPro" id="IPR000055">
    <property type="entry name" value="Restrct_endonuc_typeI_TRD"/>
</dbReference>
<accession>A0A974A776</accession>
<dbReference type="InterPro" id="IPR044946">
    <property type="entry name" value="Restrct_endonuc_typeI_TRD_sf"/>
</dbReference>
<dbReference type="RefSeq" id="WP_166217619.1">
    <property type="nucleotide sequence ID" value="NZ_CP088284.1"/>
</dbReference>
<dbReference type="GO" id="GO:0004519">
    <property type="term" value="F:endonuclease activity"/>
    <property type="evidence" value="ECO:0007669"/>
    <property type="project" value="UniProtKB-KW"/>
</dbReference>
<dbReference type="PANTHER" id="PTHR43140">
    <property type="entry name" value="TYPE-1 RESTRICTION ENZYME ECOKI SPECIFICITY PROTEIN"/>
    <property type="match status" value="1"/>
</dbReference>
<keyword evidence="5" id="KW-0540">Nuclease</keyword>
<evidence type="ECO:0000313" key="5">
    <source>
        <dbReference type="EMBL" id="NVI50592.1"/>
    </source>
</evidence>
<sequence>MAKIDSLSAKSKRARDNLDRIPRLVEKYKQAVFAAAFRGDLTREWRSTRIEPSPTFTQIATERAQLQEKYGQRLQRCEMPALPEGLKPFNIPSHWLWVRAEAICGFITKGTTPKSAAMSSNGEIPFIKVYNLTFNGTLDFTVEPTFVSRTTHEGFLSRSKVVPGDVLMNIVGPPLGKVSVVPNDRQEWNINQAIAVFRPIASVSPIFLSKWLQTDVLTRWAVSRSKATAGQSNLTLEICRDLPIPLCSLAEQREIARRIQAAFAWIDRLATDAINACNLIEHLDQAILAKAFRGELVPQDANDEPASVLLERIKVDRRANAQPGPQRRASVSSR</sequence>
<organism evidence="5">
    <name type="scientific">Bradyrhizobium septentrionale</name>
    <dbReference type="NCBI Taxonomy" id="1404411"/>
    <lineage>
        <taxon>Bacteria</taxon>
        <taxon>Pseudomonadati</taxon>
        <taxon>Pseudomonadota</taxon>
        <taxon>Alphaproteobacteria</taxon>
        <taxon>Hyphomicrobiales</taxon>
        <taxon>Nitrobacteraceae</taxon>
        <taxon>Bradyrhizobium</taxon>
    </lineage>
</organism>